<proteinExistence type="predicted"/>
<keyword evidence="1" id="KW-0472">Membrane</keyword>
<gene>
    <name evidence="2" type="ORF">MNB_SUP05-SYMBIONT-5-1007</name>
</gene>
<feature type="transmembrane region" description="Helical" evidence="1">
    <location>
        <begin position="42"/>
        <end position="64"/>
    </location>
</feature>
<accession>A0A1W1E1F5</accession>
<keyword evidence="1" id="KW-0812">Transmembrane</keyword>
<protein>
    <submittedName>
        <fullName evidence="2">Uncharacterized protein</fullName>
    </submittedName>
</protein>
<dbReference type="EMBL" id="FPHZ01000086">
    <property type="protein sequence ID" value="SFV87800.1"/>
    <property type="molecule type" value="Genomic_DNA"/>
</dbReference>
<evidence type="ECO:0000313" key="2">
    <source>
        <dbReference type="EMBL" id="SFV87800.1"/>
    </source>
</evidence>
<reference evidence="2" key="1">
    <citation type="submission" date="2016-10" db="EMBL/GenBank/DDBJ databases">
        <authorList>
            <person name="de Groot N.N."/>
        </authorList>
    </citation>
    <scope>NUCLEOTIDE SEQUENCE</scope>
</reference>
<sequence length="73" mass="8499">MDVFGLNILKKSQSRTDFNLGNTDALQSPRSPLNNTVDFLHIYRFFFAISLGNLDIFIHLPFWVKTLHLVFEN</sequence>
<dbReference type="AlphaFoldDB" id="A0A1W1E1F5"/>
<keyword evidence="1" id="KW-1133">Transmembrane helix</keyword>
<evidence type="ECO:0000256" key="1">
    <source>
        <dbReference type="SAM" id="Phobius"/>
    </source>
</evidence>
<organism evidence="2">
    <name type="scientific">hydrothermal vent metagenome</name>
    <dbReference type="NCBI Taxonomy" id="652676"/>
    <lineage>
        <taxon>unclassified sequences</taxon>
        <taxon>metagenomes</taxon>
        <taxon>ecological metagenomes</taxon>
    </lineage>
</organism>
<name>A0A1W1E1F5_9ZZZZ</name>